<gene>
    <name evidence="6" type="ORF">SAY87_028952</name>
</gene>
<sequence length="270" mass="30444">MVPHIYILKIHYILSMNQDCILCPTGFAANMALMVAVGDVSLLLNAGLQPLEVEKVAIFSDALNHSSIIDRICLVKKQTGVKVFVYRHWDMFHLDELLSKCSMKKKVVVTDSVFSTGGDFAPMHELARLRKKHGYLLAHGTFVCGKNCGGVAEAFNCDGDVDICDGTLSKAAGCQGEFIICRYHFRILENQKILKTCLILFSNSCFLLNIWYPNRILLYYTAAVDVARKEVWIRWKIWKMVKEFQVLTGNSNSQSYNLSDFRQGKESPGS</sequence>
<evidence type="ECO:0000313" key="7">
    <source>
        <dbReference type="Proteomes" id="UP001345219"/>
    </source>
</evidence>
<evidence type="ECO:0000256" key="1">
    <source>
        <dbReference type="ARBA" id="ARBA00001933"/>
    </source>
</evidence>
<evidence type="ECO:0000256" key="4">
    <source>
        <dbReference type="ARBA" id="ARBA00022898"/>
    </source>
</evidence>
<keyword evidence="7" id="KW-1185">Reference proteome</keyword>
<dbReference type="InterPro" id="IPR015421">
    <property type="entry name" value="PyrdxlP-dep_Trfase_major"/>
</dbReference>
<evidence type="ECO:0000259" key="5">
    <source>
        <dbReference type="Pfam" id="PF00155"/>
    </source>
</evidence>
<comment type="similarity">
    <text evidence="2">Belongs to the class-II pyridoxal-phosphate-dependent aminotransferase family. BioF subfamily.</text>
</comment>
<dbReference type="InterPro" id="IPR050087">
    <property type="entry name" value="AON_synthase_class-II"/>
</dbReference>
<keyword evidence="4" id="KW-0663">Pyridoxal phosphate</keyword>
<dbReference type="Gene3D" id="3.40.640.10">
    <property type="entry name" value="Type I PLP-dependent aspartate aminotransferase-like (Major domain)"/>
    <property type="match status" value="1"/>
</dbReference>
<dbReference type="AlphaFoldDB" id="A0AAN7L0P2"/>
<dbReference type="GO" id="GO:0030170">
    <property type="term" value="F:pyridoxal phosphate binding"/>
    <property type="evidence" value="ECO:0007669"/>
    <property type="project" value="InterPro"/>
</dbReference>
<reference evidence="6 7" key="1">
    <citation type="journal article" date="2023" name="Hortic Res">
        <title>Pangenome of water caltrop reveals structural variations and asymmetric subgenome divergence after allopolyploidization.</title>
        <authorList>
            <person name="Zhang X."/>
            <person name="Chen Y."/>
            <person name="Wang L."/>
            <person name="Yuan Y."/>
            <person name="Fang M."/>
            <person name="Shi L."/>
            <person name="Lu R."/>
            <person name="Comes H.P."/>
            <person name="Ma Y."/>
            <person name="Chen Y."/>
            <person name="Huang G."/>
            <person name="Zhou Y."/>
            <person name="Zheng Z."/>
            <person name="Qiu Y."/>
        </authorList>
    </citation>
    <scope>NUCLEOTIDE SEQUENCE [LARGE SCALE GENOMIC DNA]</scope>
    <source>
        <tissue evidence="6">Roots</tissue>
    </source>
</reference>
<accession>A0AAN7L0P2</accession>
<dbReference type="GO" id="GO:0009102">
    <property type="term" value="P:biotin biosynthetic process"/>
    <property type="evidence" value="ECO:0007669"/>
    <property type="project" value="TreeGrafter"/>
</dbReference>
<keyword evidence="3" id="KW-0808">Transferase</keyword>
<comment type="cofactor">
    <cofactor evidence="1">
        <name>pyridoxal 5'-phosphate</name>
        <dbReference type="ChEBI" id="CHEBI:597326"/>
    </cofactor>
</comment>
<comment type="caution">
    <text evidence="6">The sequence shown here is derived from an EMBL/GenBank/DDBJ whole genome shotgun (WGS) entry which is preliminary data.</text>
</comment>
<evidence type="ECO:0000256" key="2">
    <source>
        <dbReference type="ARBA" id="ARBA00010008"/>
    </source>
</evidence>
<dbReference type="PANTHER" id="PTHR13693:SF77">
    <property type="entry name" value="8-AMINO-7-OXONONANOATE SYNTHASE"/>
    <property type="match status" value="1"/>
</dbReference>
<dbReference type="Proteomes" id="UP001345219">
    <property type="component" value="Chromosome 22"/>
</dbReference>
<dbReference type="SUPFAM" id="SSF53383">
    <property type="entry name" value="PLP-dependent transferases"/>
    <property type="match status" value="1"/>
</dbReference>
<protein>
    <recommendedName>
        <fullName evidence="5">Aminotransferase class I/classII large domain-containing protein</fullName>
    </recommendedName>
</protein>
<organism evidence="6 7">
    <name type="scientific">Trapa incisa</name>
    <dbReference type="NCBI Taxonomy" id="236973"/>
    <lineage>
        <taxon>Eukaryota</taxon>
        <taxon>Viridiplantae</taxon>
        <taxon>Streptophyta</taxon>
        <taxon>Embryophyta</taxon>
        <taxon>Tracheophyta</taxon>
        <taxon>Spermatophyta</taxon>
        <taxon>Magnoliopsida</taxon>
        <taxon>eudicotyledons</taxon>
        <taxon>Gunneridae</taxon>
        <taxon>Pentapetalae</taxon>
        <taxon>rosids</taxon>
        <taxon>malvids</taxon>
        <taxon>Myrtales</taxon>
        <taxon>Lythraceae</taxon>
        <taxon>Trapa</taxon>
    </lineage>
</organism>
<proteinExistence type="inferred from homology"/>
<evidence type="ECO:0000256" key="3">
    <source>
        <dbReference type="ARBA" id="ARBA00022679"/>
    </source>
</evidence>
<dbReference type="PANTHER" id="PTHR13693">
    <property type="entry name" value="CLASS II AMINOTRANSFERASE/8-AMINO-7-OXONONANOATE SYNTHASE"/>
    <property type="match status" value="1"/>
</dbReference>
<dbReference type="Pfam" id="PF00155">
    <property type="entry name" value="Aminotran_1_2"/>
    <property type="match status" value="1"/>
</dbReference>
<name>A0AAN7L0P2_9MYRT</name>
<evidence type="ECO:0000313" key="6">
    <source>
        <dbReference type="EMBL" id="KAK4773933.1"/>
    </source>
</evidence>
<dbReference type="GO" id="GO:0016740">
    <property type="term" value="F:transferase activity"/>
    <property type="evidence" value="ECO:0007669"/>
    <property type="project" value="UniProtKB-KW"/>
</dbReference>
<dbReference type="InterPro" id="IPR004839">
    <property type="entry name" value="Aminotransferase_I/II_large"/>
</dbReference>
<dbReference type="InterPro" id="IPR015424">
    <property type="entry name" value="PyrdxlP-dep_Trfase"/>
</dbReference>
<feature type="domain" description="Aminotransferase class I/classII large" evidence="5">
    <location>
        <begin position="55"/>
        <end position="177"/>
    </location>
</feature>
<dbReference type="EMBL" id="JAXIOK010000004">
    <property type="protein sequence ID" value="KAK4773933.1"/>
    <property type="molecule type" value="Genomic_DNA"/>
</dbReference>